<evidence type="ECO:0000313" key="2">
    <source>
        <dbReference type="EMBL" id="OGY89419.1"/>
    </source>
</evidence>
<feature type="transmembrane region" description="Helical" evidence="1">
    <location>
        <begin position="12"/>
        <end position="29"/>
    </location>
</feature>
<accession>A0A1G2BLK8</accession>
<gene>
    <name evidence="2" type="ORF">A2677_00880</name>
</gene>
<evidence type="ECO:0000256" key="1">
    <source>
        <dbReference type="SAM" id="Phobius"/>
    </source>
</evidence>
<sequence>MRRNLITKITGGMLFGTGIIAIFGIYFLVRAVAPGVVQNPTFGPLGDDVQLQFKLECVTGLNAGGGTSIYPSSLGNTYPFSQVFTASGVSTLTCINGWALTGCASQSTSGDNDDSMSGQNTCAGDNDGGDTGFARCCRAML</sequence>
<dbReference type="EMBL" id="MHKK01000035">
    <property type="protein sequence ID" value="OGY89419.1"/>
    <property type="molecule type" value="Genomic_DNA"/>
</dbReference>
<reference evidence="2 3" key="1">
    <citation type="journal article" date="2016" name="Nat. Commun.">
        <title>Thousands of microbial genomes shed light on interconnected biogeochemical processes in an aquifer system.</title>
        <authorList>
            <person name="Anantharaman K."/>
            <person name="Brown C.T."/>
            <person name="Hug L.A."/>
            <person name="Sharon I."/>
            <person name="Castelle C.J."/>
            <person name="Probst A.J."/>
            <person name="Thomas B.C."/>
            <person name="Singh A."/>
            <person name="Wilkins M.J."/>
            <person name="Karaoz U."/>
            <person name="Brodie E.L."/>
            <person name="Williams K.H."/>
            <person name="Hubbard S.S."/>
            <person name="Banfield J.F."/>
        </authorList>
    </citation>
    <scope>NUCLEOTIDE SEQUENCE [LARGE SCALE GENOMIC DNA]</scope>
</reference>
<keyword evidence="1" id="KW-0472">Membrane</keyword>
<keyword evidence="1" id="KW-1133">Transmembrane helix</keyword>
<dbReference type="Proteomes" id="UP000177817">
    <property type="component" value="Unassembled WGS sequence"/>
</dbReference>
<keyword evidence="1" id="KW-0812">Transmembrane</keyword>
<protein>
    <submittedName>
        <fullName evidence="2">Uncharacterized protein</fullName>
    </submittedName>
</protein>
<comment type="caution">
    <text evidence="2">The sequence shown here is derived from an EMBL/GenBank/DDBJ whole genome shotgun (WGS) entry which is preliminary data.</text>
</comment>
<organism evidence="2 3">
    <name type="scientific">Candidatus Komeilibacteria bacterium RIFCSPHIGHO2_01_FULL_52_14</name>
    <dbReference type="NCBI Taxonomy" id="1798549"/>
    <lineage>
        <taxon>Bacteria</taxon>
        <taxon>Candidatus Komeiliibacteriota</taxon>
    </lineage>
</organism>
<evidence type="ECO:0000313" key="3">
    <source>
        <dbReference type="Proteomes" id="UP000177817"/>
    </source>
</evidence>
<proteinExistence type="predicted"/>
<dbReference type="AlphaFoldDB" id="A0A1G2BLK8"/>
<name>A0A1G2BLK8_9BACT</name>